<proteinExistence type="predicted"/>
<dbReference type="AlphaFoldDB" id="A0A0M3DFX1"/>
<dbReference type="Proteomes" id="UP000034407">
    <property type="component" value="Unassembled WGS sequence"/>
</dbReference>
<organism evidence="1 2">
    <name type="scientific">Paraclostridium benzoelyticum</name>
    <dbReference type="NCBI Taxonomy" id="1629550"/>
    <lineage>
        <taxon>Bacteria</taxon>
        <taxon>Bacillati</taxon>
        <taxon>Bacillota</taxon>
        <taxon>Clostridia</taxon>
        <taxon>Peptostreptococcales</taxon>
        <taxon>Peptostreptococcaceae</taxon>
        <taxon>Paraclostridium</taxon>
    </lineage>
</organism>
<dbReference type="OrthoDB" id="1757840at2"/>
<name>A0A0M3DFX1_9FIRM</name>
<sequence length="222" mass="26156">MDNVDSVLINKILLSYEDLGEKKIIKEIVKSVNVNKRLYMLYFKKRFIPICTLPRLRLILVSKQGFVSFCYNFFSFLHSKNIFLNISSKNIFSIAKFVIYHEIGHILDSTIDSSRAEYSQLIKTFIDKLVEYNIDIDMENLHKKSLPVDLEECVINLKKNLINRESIAWSIAHKLIDFEDKNEEFIFDNMREYALATYNFGNITNIISENNIDIFLKYKRIA</sequence>
<evidence type="ECO:0000313" key="1">
    <source>
        <dbReference type="EMBL" id="KKY00292.1"/>
    </source>
</evidence>
<dbReference type="RefSeq" id="WP_046823973.1">
    <property type="nucleotide sequence ID" value="NZ_LBBT01000299.1"/>
</dbReference>
<accession>A0A0M3DFX1</accession>
<dbReference type="PATRIC" id="fig|1629550.3.peg.2473"/>
<comment type="caution">
    <text evidence="1">The sequence shown here is derived from an EMBL/GenBank/DDBJ whole genome shotgun (WGS) entry which is preliminary data.</text>
</comment>
<reference evidence="1 2" key="1">
    <citation type="submission" date="2015-04" db="EMBL/GenBank/DDBJ databases">
        <title>Microcin producing Clostridium sp. JC272T.</title>
        <authorList>
            <person name="Jyothsna T."/>
            <person name="Sasikala C."/>
            <person name="Ramana C."/>
        </authorList>
    </citation>
    <scope>NUCLEOTIDE SEQUENCE [LARGE SCALE GENOMIC DNA]</scope>
    <source>
        <strain evidence="1 2">JC272</strain>
    </source>
</reference>
<dbReference type="EMBL" id="LBBT01000299">
    <property type="protein sequence ID" value="KKY00292.1"/>
    <property type="molecule type" value="Genomic_DNA"/>
</dbReference>
<evidence type="ECO:0000313" key="2">
    <source>
        <dbReference type="Proteomes" id="UP000034407"/>
    </source>
</evidence>
<gene>
    <name evidence="1" type="ORF">VN21_14980</name>
</gene>
<keyword evidence="2" id="KW-1185">Reference proteome</keyword>
<protein>
    <submittedName>
        <fullName evidence="1">Uncharacterized protein</fullName>
    </submittedName>
</protein>